<protein>
    <submittedName>
        <fullName evidence="1">Uncharacterized protein</fullName>
    </submittedName>
</protein>
<gene>
    <name evidence="1" type="ORF">JOB18_026068</name>
</gene>
<keyword evidence="2" id="KW-1185">Reference proteome</keyword>
<sequence>NPRAGRQLIEHRCRGEKEQLTELEQRRLDYFPNLRGRSSDTFKCGAIGEITRDFCVGRSISCSSTDGMNSVGQER</sequence>
<accession>A0AAV6RVK3</accession>
<evidence type="ECO:0000313" key="2">
    <source>
        <dbReference type="Proteomes" id="UP000693946"/>
    </source>
</evidence>
<comment type="caution">
    <text evidence="1">The sequence shown here is derived from an EMBL/GenBank/DDBJ whole genome shotgun (WGS) entry which is preliminary data.</text>
</comment>
<reference evidence="1 2" key="1">
    <citation type="journal article" date="2021" name="Sci. Rep.">
        <title>Chromosome anchoring in Senegalese sole (Solea senegalensis) reveals sex-associated markers and genome rearrangements in flatfish.</title>
        <authorList>
            <person name="Guerrero-Cozar I."/>
            <person name="Gomez-Garrido J."/>
            <person name="Berbel C."/>
            <person name="Martinez-Blanch J.F."/>
            <person name="Alioto T."/>
            <person name="Claros M.G."/>
            <person name="Gagnaire P.A."/>
            <person name="Manchado M."/>
        </authorList>
    </citation>
    <scope>NUCLEOTIDE SEQUENCE [LARGE SCALE GENOMIC DNA]</scope>
    <source>
        <strain evidence="1">Sse05_10M</strain>
    </source>
</reference>
<evidence type="ECO:0000313" key="1">
    <source>
        <dbReference type="EMBL" id="KAG7508850.1"/>
    </source>
</evidence>
<dbReference type="Proteomes" id="UP000693946">
    <property type="component" value="Linkage Group LG17"/>
</dbReference>
<name>A0AAV6RVK3_SOLSE</name>
<feature type="non-terminal residue" evidence="1">
    <location>
        <position position="75"/>
    </location>
</feature>
<proteinExistence type="predicted"/>
<organism evidence="1 2">
    <name type="scientific">Solea senegalensis</name>
    <name type="common">Senegalese sole</name>
    <dbReference type="NCBI Taxonomy" id="28829"/>
    <lineage>
        <taxon>Eukaryota</taxon>
        <taxon>Metazoa</taxon>
        <taxon>Chordata</taxon>
        <taxon>Craniata</taxon>
        <taxon>Vertebrata</taxon>
        <taxon>Euteleostomi</taxon>
        <taxon>Actinopterygii</taxon>
        <taxon>Neopterygii</taxon>
        <taxon>Teleostei</taxon>
        <taxon>Neoteleostei</taxon>
        <taxon>Acanthomorphata</taxon>
        <taxon>Carangaria</taxon>
        <taxon>Pleuronectiformes</taxon>
        <taxon>Pleuronectoidei</taxon>
        <taxon>Soleidae</taxon>
        <taxon>Solea</taxon>
    </lineage>
</organism>
<feature type="non-terminal residue" evidence="1">
    <location>
        <position position="1"/>
    </location>
</feature>
<dbReference type="EMBL" id="JAGKHQ010000009">
    <property type="protein sequence ID" value="KAG7508850.1"/>
    <property type="molecule type" value="Genomic_DNA"/>
</dbReference>
<dbReference type="AlphaFoldDB" id="A0AAV6RVK3"/>